<keyword evidence="8" id="KW-0378">Hydrolase</keyword>
<dbReference type="RefSeq" id="WP_377090271.1">
    <property type="nucleotide sequence ID" value="NZ_JBHSJL010000014.1"/>
</dbReference>
<dbReference type="NCBIfam" id="TIGR02073">
    <property type="entry name" value="PBP_1c"/>
    <property type="match status" value="1"/>
</dbReference>
<evidence type="ECO:0000256" key="7">
    <source>
        <dbReference type="ARBA" id="ARBA00022679"/>
    </source>
</evidence>
<evidence type="ECO:0000256" key="8">
    <source>
        <dbReference type="ARBA" id="ARBA00022801"/>
    </source>
</evidence>
<dbReference type="InterPro" id="IPR023346">
    <property type="entry name" value="Lysozyme-like_dom_sf"/>
</dbReference>
<dbReference type="InterPro" id="IPR001460">
    <property type="entry name" value="PCN-bd_Tpept"/>
</dbReference>
<dbReference type="Gene3D" id="3.40.710.10">
    <property type="entry name" value="DD-peptidase/beta-lactamase superfamily"/>
    <property type="match status" value="1"/>
</dbReference>
<dbReference type="InterPro" id="IPR036950">
    <property type="entry name" value="PBP_transglycosylase"/>
</dbReference>
<evidence type="ECO:0000256" key="10">
    <source>
        <dbReference type="ARBA" id="ARBA00044770"/>
    </source>
</evidence>
<feature type="transmembrane region" description="Helical" evidence="13">
    <location>
        <begin position="22"/>
        <end position="41"/>
    </location>
</feature>
<keyword evidence="6" id="KW-0328">Glycosyltransferase</keyword>
<organism evidence="16 17">
    <name type="scientific">Rubritalea tangerina</name>
    <dbReference type="NCBI Taxonomy" id="430798"/>
    <lineage>
        <taxon>Bacteria</taxon>
        <taxon>Pseudomonadati</taxon>
        <taxon>Verrucomicrobiota</taxon>
        <taxon>Verrucomicrobiia</taxon>
        <taxon>Verrucomicrobiales</taxon>
        <taxon>Rubritaleaceae</taxon>
        <taxon>Rubritalea</taxon>
    </lineage>
</organism>
<evidence type="ECO:0000256" key="5">
    <source>
        <dbReference type="ARBA" id="ARBA00022670"/>
    </source>
</evidence>
<accession>A0ABW4Z8H2</accession>
<keyword evidence="4" id="KW-0121">Carboxypeptidase</keyword>
<dbReference type="Pfam" id="PF00912">
    <property type="entry name" value="Transgly"/>
    <property type="match status" value="1"/>
</dbReference>
<keyword evidence="7" id="KW-0808">Transferase</keyword>
<sequence length="766" mass="84873">MIPLHQHLGRSKIRQLSRTWRLTFRVLAIFAFLSLIAWYLVPLAFPLNHAAMQGPPPSILILDRQGKPLHQLARSDHYQAQTSELEGIPQTLIDATLAAEDKRFYQHSGIDPLANLRAIKDSIEAGRFVSGASTISQQTIKLTSGSPSRTLKNKMVEALSARHLEMTYDKDTILAAYFNHLDYGNHCQGPRQSALHYFDKSLEDLSLAQTALLAGLPQAPSRHNPRRNPNNAKKRRDWVLDRMQQVFDYPDERIARAKAEPIHLVPIRPERPPHHLSQLILPSRQIGSHTITSSIDATLQSFCETLLSDELAKLKPYNAHNGAIVIIDNKTREVRAIVGTADFNSQKAGQLNAALTPRSPGSALKPFTYLLAIDKIGYEPSTILADIPTQYAGVRGPEAFVNYSRDYQGPVCLQHALGNSLNTPAVRALNSLGGAKPMLTLLKSLGISTLTQSHHHYGLGLTLGSGEVTLIELTNAYATLANLGVHQNYQFTPHTHPNKQTRIASPNACFLINSILANNLARSANFGANSSLRLPFNCAVKTGTSTDFRDNFCIGFTASFTVGVWIGNLDNTPMKGVSGVTGAGPIFHHCMLKLHENERDHWFSKPDIITQVTTDPHTGKILHPNHPRYKHAVTTYALQTPTHASPEDYTNDGKVLLDDRFTEWLTQSPDNRFVASKTRSTDLHLRILSPARDATYLLDPDLPNQGGYLSLISNAPERTRWECHTLDIENTPHHPTLILEEGSHEVTAIHTGTGKSSTVRFTVRQL</sequence>
<dbReference type="Pfam" id="PF00905">
    <property type="entry name" value="Transpeptidase"/>
    <property type="match status" value="1"/>
</dbReference>
<evidence type="ECO:0000256" key="4">
    <source>
        <dbReference type="ARBA" id="ARBA00022645"/>
    </source>
</evidence>
<dbReference type="PANTHER" id="PTHR32282:SF15">
    <property type="entry name" value="PENICILLIN-BINDING PROTEIN 1C"/>
    <property type="match status" value="1"/>
</dbReference>
<dbReference type="InterPro" id="IPR001264">
    <property type="entry name" value="Glyco_trans_51"/>
</dbReference>
<evidence type="ECO:0000256" key="3">
    <source>
        <dbReference type="ARBA" id="ARBA00007739"/>
    </source>
</evidence>
<name>A0ABW4Z8H2_9BACT</name>
<comment type="pathway">
    <text evidence="1">Cell wall biogenesis; peptidoglycan biosynthesis.</text>
</comment>
<keyword evidence="13" id="KW-0812">Transmembrane</keyword>
<dbReference type="InterPro" id="IPR011815">
    <property type="entry name" value="PBP_1c"/>
</dbReference>
<keyword evidence="5" id="KW-0645">Protease</keyword>
<dbReference type="SUPFAM" id="SSF53955">
    <property type="entry name" value="Lysozyme-like"/>
    <property type="match status" value="1"/>
</dbReference>
<comment type="catalytic activity">
    <reaction evidence="11">
        <text>[GlcNAc-(1-&gt;4)-Mur2Ac(oyl-L-Ala-gamma-D-Glu-L-Lys-D-Ala-D-Ala)](n)-di-trans,octa-cis-undecaprenyl diphosphate + beta-D-GlcNAc-(1-&gt;4)-Mur2Ac(oyl-L-Ala-gamma-D-Glu-L-Lys-D-Ala-D-Ala)-di-trans,octa-cis-undecaprenyl diphosphate = [GlcNAc-(1-&gt;4)-Mur2Ac(oyl-L-Ala-gamma-D-Glu-L-Lys-D-Ala-D-Ala)](n+1)-di-trans,octa-cis-undecaprenyl diphosphate + di-trans,octa-cis-undecaprenyl diphosphate + H(+)</text>
        <dbReference type="Rhea" id="RHEA:23708"/>
        <dbReference type="Rhea" id="RHEA-COMP:9602"/>
        <dbReference type="Rhea" id="RHEA-COMP:9603"/>
        <dbReference type="ChEBI" id="CHEBI:15378"/>
        <dbReference type="ChEBI" id="CHEBI:58405"/>
        <dbReference type="ChEBI" id="CHEBI:60033"/>
        <dbReference type="ChEBI" id="CHEBI:78435"/>
        <dbReference type="EC" id="2.4.99.28"/>
    </reaction>
</comment>
<comment type="similarity">
    <text evidence="3">In the N-terminal section; belongs to the glycosyltransferase 51 family.</text>
</comment>
<feature type="domain" description="Glycosyl transferase family 51" evidence="15">
    <location>
        <begin position="66"/>
        <end position="244"/>
    </location>
</feature>
<feature type="domain" description="Penicillin-binding protein transpeptidase" evidence="14">
    <location>
        <begin position="322"/>
        <end position="547"/>
    </location>
</feature>
<keyword evidence="17" id="KW-1185">Reference proteome</keyword>
<dbReference type="EC" id="2.4.99.28" evidence="10"/>
<evidence type="ECO:0000256" key="2">
    <source>
        <dbReference type="ARBA" id="ARBA00007090"/>
    </source>
</evidence>
<comment type="caution">
    <text evidence="16">The sequence shown here is derived from an EMBL/GenBank/DDBJ whole genome shotgun (WGS) entry which is preliminary data.</text>
</comment>
<dbReference type="InterPro" id="IPR050396">
    <property type="entry name" value="Glycosyltr_51/Transpeptidase"/>
</dbReference>
<keyword evidence="9" id="KW-0511">Multifunctional enzyme</keyword>
<keyword evidence="13" id="KW-1133">Transmembrane helix</keyword>
<proteinExistence type="inferred from homology"/>
<evidence type="ECO:0000256" key="12">
    <source>
        <dbReference type="SAM" id="MobiDB-lite"/>
    </source>
</evidence>
<keyword evidence="13" id="KW-0472">Membrane</keyword>
<dbReference type="Gene3D" id="1.10.3810.10">
    <property type="entry name" value="Biosynthetic peptidoglycan transglycosylase-like"/>
    <property type="match status" value="1"/>
</dbReference>
<evidence type="ECO:0000259" key="15">
    <source>
        <dbReference type="Pfam" id="PF00912"/>
    </source>
</evidence>
<protein>
    <recommendedName>
        <fullName evidence="10">peptidoglycan glycosyltransferase</fullName>
        <ecNumber evidence="10">2.4.99.28</ecNumber>
    </recommendedName>
</protein>
<feature type="region of interest" description="Disordered" evidence="12">
    <location>
        <begin position="216"/>
        <end position="235"/>
    </location>
</feature>
<reference evidence="17" key="1">
    <citation type="journal article" date="2019" name="Int. J. Syst. Evol. Microbiol.">
        <title>The Global Catalogue of Microorganisms (GCM) 10K type strain sequencing project: providing services to taxonomists for standard genome sequencing and annotation.</title>
        <authorList>
            <consortium name="The Broad Institute Genomics Platform"/>
            <consortium name="The Broad Institute Genome Sequencing Center for Infectious Disease"/>
            <person name="Wu L."/>
            <person name="Ma J."/>
        </authorList>
    </citation>
    <scope>NUCLEOTIDE SEQUENCE [LARGE SCALE GENOMIC DNA]</scope>
    <source>
        <strain evidence="17">CCUG 57942</strain>
    </source>
</reference>
<dbReference type="PANTHER" id="PTHR32282">
    <property type="entry name" value="BINDING PROTEIN TRANSPEPTIDASE, PUTATIVE-RELATED"/>
    <property type="match status" value="1"/>
</dbReference>
<evidence type="ECO:0000256" key="6">
    <source>
        <dbReference type="ARBA" id="ARBA00022676"/>
    </source>
</evidence>
<evidence type="ECO:0000313" key="16">
    <source>
        <dbReference type="EMBL" id="MFD2158132.1"/>
    </source>
</evidence>
<evidence type="ECO:0000256" key="11">
    <source>
        <dbReference type="ARBA" id="ARBA00049902"/>
    </source>
</evidence>
<comment type="similarity">
    <text evidence="2">In the C-terminal section; belongs to the transpeptidase family.</text>
</comment>
<dbReference type="SUPFAM" id="SSF56601">
    <property type="entry name" value="beta-lactamase/transpeptidase-like"/>
    <property type="match status" value="1"/>
</dbReference>
<evidence type="ECO:0000256" key="13">
    <source>
        <dbReference type="SAM" id="Phobius"/>
    </source>
</evidence>
<dbReference type="Proteomes" id="UP001597389">
    <property type="component" value="Unassembled WGS sequence"/>
</dbReference>
<dbReference type="EMBL" id="JBHUJB010000021">
    <property type="protein sequence ID" value="MFD2158132.1"/>
    <property type="molecule type" value="Genomic_DNA"/>
</dbReference>
<evidence type="ECO:0000259" key="14">
    <source>
        <dbReference type="Pfam" id="PF00905"/>
    </source>
</evidence>
<evidence type="ECO:0000256" key="1">
    <source>
        <dbReference type="ARBA" id="ARBA00004752"/>
    </source>
</evidence>
<dbReference type="InterPro" id="IPR012338">
    <property type="entry name" value="Beta-lactam/transpept-like"/>
</dbReference>
<evidence type="ECO:0000313" key="17">
    <source>
        <dbReference type="Proteomes" id="UP001597389"/>
    </source>
</evidence>
<gene>
    <name evidence="16" type="primary">pbpC</name>
    <name evidence="16" type="ORF">ACFSW8_04400</name>
</gene>
<evidence type="ECO:0000256" key="9">
    <source>
        <dbReference type="ARBA" id="ARBA00023268"/>
    </source>
</evidence>